<reference evidence="1 2" key="1">
    <citation type="journal article" date="2020" name="Microorganisms">
        <title>Reliable Identification of Environmental Pseudomonas Isolates Using the rpoD Gene.</title>
        <authorList>
            <consortium name="The Broad Institute Genome Sequencing Platform"/>
            <person name="Girard L."/>
            <person name="Lood C."/>
            <person name="Rokni-Zadeh H."/>
            <person name="van Noort V."/>
            <person name="Lavigne R."/>
            <person name="De Mot R."/>
        </authorList>
    </citation>
    <scope>NUCLEOTIDE SEQUENCE [LARGE SCALE GENOMIC DNA]</scope>
    <source>
        <strain evidence="1 2">RW1P2</strain>
    </source>
</reference>
<dbReference type="EMBL" id="JABWSB020000009">
    <property type="protein sequence ID" value="MBV4516627.1"/>
    <property type="molecule type" value="Genomic_DNA"/>
</dbReference>
<comment type="caution">
    <text evidence="1">The sequence shown here is derived from an EMBL/GenBank/DDBJ whole genome shotgun (WGS) entry which is preliminary data.</text>
</comment>
<proteinExistence type="predicted"/>
<gene>
    <name evidence="1" type="ORF">HU758_015705</name>
</gene>
<protein>
    <submittedName>
        <fullName evidence="1">AAA family ATPase</fullName>
    </submittedName>
</protein>
<keyword evidence="2" id="KW-1185">Reference proteome</keyword>
<sequence length="1759" mass="195450">MTARSKSQSTSTELTGGAGFNYEDLVVAYYLGALLLEGHAAGCTGVVTSVAVQQAADHPMDDVVVEMMDEAGKRVLGLQVKRSLRFTASASNSDFLSTMAAAASTRRLPFFQAGRDAYGFVTEHVAMASYRSINRLIDWARSDACGDDFVRRFEDGGTAAAAERDLRLELLPLTGTASSDDEMEFYQHFVALRLDGLGEGGLMRGAVITQLQGLILGGQKSLAELLFNRLCQIASDGAGNARKWTRATLVQQLRGTVRLRCAPSYAEDLDILQRYSESGLHDILEEIGGYHVERCGVTELIAAHLERFRLVNLTGLPGCGKSVALKQYAKAALVKGPCLFLKADRLFGNSWSAFSATLGLRHSAEDILAEIGDVGSPILFIDGIDRVSLDRKGVIIDLLRVIEANDSLSHWKVLATSRDQGLEPYRAWFPRSFYRDDGIGDVTVGPFTDEEAGNLAAKIPVLRPLLSSTSAVKEIVRRPFFAAVLANESAATQGAVPHTEIDLIAAWWARAGYDTVPEAADLRRRAIIDLAEKGVGELGKSIRLRRLEPGTVSQLASLKSDLIVRDHDDGAAVSFTHDIFFEWAFYRLLIDLGSDWHAAIVDAGEPPLLGRVVGLLAQRSLSNPGRWAQGYESLEKKCLRPQWRRAWLTAPPFTAAFNTASTQVEFTAAMQKADFHLLEKLLVWFQAEHTIPNPIVLERAGGCENGEDSIRVAHLLGWPSDIRSWGRLIDWLLSVSDSLPGRLIPNVMDVFEVWLNMWANYANKRTFGVVAQSSKWLLQLENSNRRKSELKWDGLGRDAIDQLCVALRRAILRSANAFPDPAIELYRRAAATNHLKDDIYAILMAYAHVMVPIAPEILVKLAKSEVLEELPGDRFAREAEESRKSAERREAIRAIPESERSPKQQQLLNDFFCSLGQQLPQFDENGVAQYHHYYADTSPRHEPFASLLTNAPEHGLELINDIANHAVLGWRQVRALRDDLTTPLPVNVEFPWGTRTFWGDWSVYSWSQGHLGAAPLECAFLALSYWAFQQIEQGQPTDDIIRKIVEGSDCVAALGVALVIALETLHVSDTTLSLVSCQRLWHYDLKRVVQIPTMDIDIFGGSLDDRLTGEQAQASSFLKTRKSRKRNVRQLALAFAMTSDDKLGMRFRAALSAFPTNLPYEYEEDHADSQTIRRLKETAVQWAGQGSLDNYRAVETQPGLTEISYESPVPLDKEQQARQEEATAFLHASTVLEWATRSLEQNALQSCMSLAQAIAFATEHDADDMFEVRLDVGDHAVQSAISSIAACAIRFGPEIGQDIEWAWKVMDRVWNMKERPLNGSQVPWHPFNHLIVALVHQRSTGDTDAQACIALINLTAHPLEGISALAFAGLLRDDDLAITWVAAQLAMRMAVRRRSAWSPDSGHDHTADQISREQSLQLALTFDLAQQPSQFPAVPKAWEQLTRHLEEGSEEVLRDPDPFFDWRFAASIFKFFPVERWCASDQYRPLWQSALAGLTGWTASRLMPPKATGRKRHPEEYEWHNSLGHLCARSAPNVDEPWFTEVCLKPYFVPERNAMQMLSRIAQSLTIRHVIDADCIPPSTLPQLELCAERLINDRAFSGHNDGSVHDNALSRLISALLFVEITGAPGAKRFANGDWSEIAIIMPLISRIMNSVGWSSFVMGKFLTLCERAADAYPLDAFIHQVATALESLQLAQGSWAGTTLPARIAAVVQRLADRHYPLAQHQSLGLLRILDALIDLGDRRSSALEQSEAFREVRKSC</sequence>
<dbReference type="Proteomes" id="UP000624243">
    <property type="component" value="Unassembled WGS sequence"/>
</dbReference>
<name>A0ACC5UQC2_9PSED</name>
<evidence type="ECO:0000313" key="1">
    <source>
        <dbReference type="EMBL" id="MBV4516627.1"/>
    </source>
</evidence>
<accession>A0ACC5UQC2</accession>
<evidence type="ECO:0000313" key="2">
    <source>
        <dbReference type="Proteomes" id="UP000624243"/>
    </source>
</evidence>
<organism evidence="1 2">
    <name type="scientific">Pseudomonas kurunegalensis</name>
    <dbReference type="NCBI Taxonomy" id="485880"/>
    <lineage>
        <taxon>Bacteria</taxon>
        <taxon>Pseudomonadati</taxon>
        <taxon>Pseudomonadota</taxon>
        <taxon>Gammaproteobacteria</taxon>
        <taxon>Pseudomonadales</taxon>
        <taxon>Pseudomonadaceae</taxon>
        <taxon>Pseudomonas</taxon>
    </lineage>
</organism>